<accession>A0A0K3A5J6</accession>
<sequence>MALPASGPGRLLERRGDAAPRRMAVHDRTRLIGRLRRFFSRVALKKAPNFCAANVWGPGSLPPKSPRRRRALFTKGGFAPDVVCELFPTVPACALLLALAVSWACLLLPRRSQLIWPPLWLGCCGRDFSPDCRRLVRQLALLARMPHAALCRFRCALQFGDHGAKKAEMLRFCLRSYRVPSPESPVPSPSSLVSPRNTPSAPKRRSWIQPRPSPSTATMVLARVP</sequence>
<evidence type="ECO:0000313" key="3">
    <source>
        <dbReference type="Proteomes" id="UP000045978"/>
    </source>
</evidence>
<evidence type="ECO:0000313" key="2">
    <source>
        <dbReference type="EMBL" id="CTP92527.1"/>
    </source>
</evidence>
<name>A0A0K3A5J6_9XANT</name>
<feature type="region of interest" description="Disordered" evidence="1">
    <location>
        <begin position="181"/>
        <end position="225"/>
    </location>
</feature>
<proteinExistence type="predicted"/>
<reference evidence="2 3" key="1">
    <citation type="submission" date="2015-07" db="EMBL/GenBank/DDBJ databases">
        <authorList>
            <person name="Noorani M."/>
        </authorList>
    </citation>
    <scope>NUCLEOTIDE SEQUENCE [LARGE SCALE GENOMIC DNA]</scope>
    <source>
        <strain evidence="2">LMG730</strain>
    </source>
</reference>
<protein>
    <submittedName>
        <fullName evidence="2">Uncharacterized protein</fullName>
    </submittedName>
</protein>
<dbReference type="AlphaFoldDB" id="A0A0K3A5J6"/>
<dbReference type="Proteomes" id="UP000045978">
    <property type="component" value="Unassembled WGS sequence"/>
</dbReference>
<dbReference type="EMBL" id="CXOJ01000097">
    <property type="protein sequence ID" value="CTP92527.1"/>
    <property type="molecule type" value="Genomic_DNA"/>
</dbReference>
<evidence type="ECO:0000256" key="1">
    <source>
        <dbReference type="SAM" id="MobiDB-lite"/>
    </source>
</evidence>
<organism evidence="2 3">
    <name type="scientific">Xanthomonas graminis pv. phlei</name>
    <dbReference type="NCBI Taxonomy" id="487906"/>
    <lineage>
        <taxon>Bacteria</taxon>
        <taxon>Pseudomonadati</taxon>
        <taxon>Pseudomonadota</taxon>
        <taxon>Gammaproteobacteria</taxon>
        <taxon>Lysobacterales</taxon>
        <taxon>Lysobacteraceae</taxon>
        <taxon>Xanthomonas</taxon>
        <taxon>Xanthomonas translucens group</taxon>
        <taxon>Xanthomonas graminis</taxon>
    </lineage>
</organism>
<gene>
    <name evidence="2" type="ORF">XTPLMG730_3525</name>
</gene>